<keyword evidence="2" id="KW-1185">Reference proteome</keyword>
<gene>
    <name evidence="1" type="ORF">ITP53_34310</name>
</gene>
<name>A0A931F0A9_9ACTN</name>
<evidence type="ECO:0000313" key="2">
    <source>
        <dbReference type="Proteomes" id="UP000605361"/>
    </source>
</evidence>
<dbReference type="Proteomes" id="UP000605361">
    <property type="component" value="Unassembled WGS sequence"/>
</dbReference>
<comment type="caution">
    <text evidence="1">The sequence shown here is derived from an EMBL/GenBank/DDBJ whole genome shotgun (WGS) entry which is preliminary data.</text>
</comment>
<sequence>MASARAFIDWPEAIAALTAGRLPCSGGERRILLIAASIARAVPVDLSDALTGLDRANIGLVAATVLRACGLQDQMIPPQLDIPSHHRGAQQR</sequence>
<evidence type="ECO:0000313" key="1">
    <source>
        <dbReference type="EMBL" id="MBF8190699.1"/>
    </source>
</evidence>
<dbReference type="AlphaFoldDB" id="A0A931F0A9"/>
<organism evidence="1 2">
    <name type="scientific">Nonomuraea cypriaca</name>
    <dbReference type="NCBI Taxonomy" id="1187855"/>
    <lineage>
        <taxon>Bacteria</taxon>
        <taxon>Bacillati</taxon>
        <taxon>Actinomycetota</taxon>
        <taxon>Actinomycetes</taxon>
        <taxon>Streptosporangiales</taxon>
        <taxon>Streptosporangiaceae</taxon>
        <taxon>Nonomuraea</taxon>
    </lineage>
</organism>
<dbReference type="EMBL" id="JADOGI010000131">
    <property type="protein sequence ID" value="MBF8190699.1"/>
    <property type="molecule type" value="Genomic_DNA"/>
</dbReference>
<protein>
    <submittedName>
        <fullName evidence="1">Uncharacterized protein</fullName>
    </submittedName>
</protein>
<accession>A0A931F0A9</accession>
<dbReference type="RefSeq" id="WP_195899617.1">
    <property type="nucleotide sequence ID" value="NZ_JADOGI010000131.1"/>
</dbReference>
<reference evidence="1" key="1">
    <citation type="submission" date="2020-11" db="EMBL/GenBank/DDBJ databases">
        <title>Whole-genome analyses of Nonomuraea sp. K274.</title>
        <authorList>
            <person name="Veyisoglu A."/>
        </authorList>
    </citation>
    <scope>NUCLEOTIDE SEQUENCE</scope>
    <source>
        <strain evidence="1">K274</strain>
    </source>
</reference>
<proteinExistence type="predicted"/>